<dbReference type="EMBL" id="WVHS01000003">
    <property type="protein sequence ID" value="MXV16116.1"/>
    <property type="molecule type" value="Genomic_DNA"/>
</dbReference>
<evidence type="ECO:0000313" key="7">
    <source>
        <dbReference type="EMBL" id="MXV16116.1"/>
    </source>
</evidence>
<reference evidence="7 8" key="1">
    <citation type="submission" date="2019-11" db="EMBL/GenBank/DDBJ databases">
        <title>Pedobacter sp. HMF7056 Genome sequencing and assembly.</title>
        <authorList>
            <person name="Kang H."/>
            <person name="Kim H."/>
            <person name="Joh K."/>
        </authorList>
    </citation>
    <scope>NUCLEOTIDE SEQUENCE [LARGE SCALE GENOMIC DNA]</scope>
    <source>
        <strain evidence="7 8">HMF7056</strain>
    </source>
</reference>
<name>A0A7K1Y014_9SPHI</name>
<dbReference type="PANTHER" id="PTHR13353">
    <property type="entry name" value="TRANSMEMBRANE PROTEIN 19"/>
    <property type="match status" value="1"/>
</dbReference>
<keyword evidence="3 6" id="KW-0812">Transmembrane</keyword>
<comment type="similarity">
    <text evidence="2">Belongs to the TMEM19 family.</text>
</comment>
<dbReference type="PANTHER" id="PTHR13353:SF5">
    <property type="entry name" value="TRANSMEMBRANE PROTEIN 19"/>
    <property type="match status" value="1"/>
</dbReference>
<feature type="transmembrane region" description="Helical" evidence="6">
    <location>
        <begin position="141"/>
        <end position="162"/>
    </location>
</feature>
<keyword evidence="5 6" id="KW-0472">Membrane</keyword>
<feature type="transmembrane region" description="Helical" evidence="6">
    <location>
        <begin position="70"/>
        <end position="89"/>
    </location>
</feature>
<dbReference type="Pfam" id="PF01940">
    <property type="entry name" value="DUF92"/>
    <property type="match status" value="1"/>
</dbReference>
<feature type="transmembrane region" description="Helical" evidence="6">
    <location>
        <begin position="201"/>
        <end position="220"/>
    </location>
</feature>
<dbReference type="InterPro" id="IPR002794">
    <property type="entry name" value="DUF92_TMEM19"/>
</dbReference>
<evidence type="ECO:0000256" key="5">
    <source>
        <dbReference type="ARBA" id="ARBA00023136"/>
    </source>
</evidence>
<dbReference type="GO" id="GO:0016020">
    <property type="term" value="C:membrane"/>
    <property type="evidence" value="ECO:0007669"/>
    <property type="project" value="UniProtKB-SubCell"/>
</dbReference>
<keyword evidence="8" id="KW-1185">Reference proteome</keyword>
<dbReference type="AlphaFoldDB" id="A0A7K1Y014"/>
<proteinExistence type="inferred from homology"/>
<feature type="transmembrane region" description="Helical" evidence="6">
    <location>
        <begin position="168"/>
        <end position="189"/>
    </location>
</feature>
<sequence>MTWSIRAKKLTVAASAVGALLGALIFAAGGYPALLSLTVFFVMGTAATSWKKEVKRQYAPEQDHQVRRNAWQVVANAGVAGLLALAAFITSRHDLMLLMMSAAIASAAADTLSSELGTVYGRRFYHINSFRPGRRGADGVISLEGSLIGVLGAAVIAVTHYLGYGQLAAIPVIIIAGTLGNAADSVLGATLERRGIIGNNVVNFLNTLAAAIAACLFAPFM</sequence>
<feature type="transmembrane region" description="Helical" evidence="6">
    <location>
        <begin position="12"/>
        <end position="28"/>
    </location>
</feature>
<evidence type="ECO:0000256" key="6">
    <source>
        <dbReference type="SAM" id="Phobius"/>
    </source>
</evidence>
<dbReference type="Proteomes" id="UP000451233">
    <property type="component" value="Unassembled WGS sequence"/>
</dbReference>
<evidence type="ECO:0000256" key="3">
    <source>
        <dbReference type="ARBA" id="ARBA00022692"/>
    </source>
</evidence>
<evidence type="ECO:0000256" key="2">
    <source>
        <dbReference type="ARBA" id="ARBA00009012"/>
    </source>
</evidence>
<comment type="subcellular location">
    <subcellularLocation>
        <location evidence="1">Membrane</location>
        <topology evidence="1">Multi-pass membrane protein</topology>
    </subcellularLocation>
</comment>
<evidence type="ECO:0000256" key="1">
    <source>
        <dbReference type="ARBA" id="ARBA00004141"/>
    </source>
</evidence>
<organism evidence="7 8">
    <name type="scientific">Hufsiella ginkgonis</name>
    <dbReference type="NCBI Taxonomy" id="2695274"/>
    <lineage>
        <taxon>Bacteria</taxon>
        <taxon>Pseudomonadati</taxon>
        <taxon>Bacteroidota</taxon>
        <taxon>Sphingobacteriia</taxon>
        <taxon>Sphingobacteriales</taxon>
        <taxon>Sphingobacteriaceae</taxon>
        <taxon>Hufsiella</taxon>
    </lineage>
</organism>
<protein>
    <submittedName>
        <fullName evidence="7">DUF92 domain-containing protein</fullName>
    </submittedName>
</protein>
<keyword evidence="4 6" id="KW-1133">Transmembrane helix</keyword>
<evidence type="ECO:0000313" key="8">
    <source>
        <dbReference type="Proteomes" id="UP000451233"/>
    </source>
</evidence>
<comment type="caution">
    <text evidence="7">The sequence shown here is derived from an EMBL/GenBank/DDBJ whole genome shotgun (WGS) entry which is preliminary data.</text>
</comment>
<evidence type="ECO:0000256" key="4">
    <source>
        <dbReference type="ARBA" id="ARBA00022989"/>
    </source>
</evidence>
<gene>
    <name evidence="7" type="ORF">GS398_12445</name>
</gene>
<accession>A0A7K1Y014</accession>